<keyword evidence="1" id="KW-0732">Signal</keyword>
<evidence type="ECO:0008006" key="5">
    <source>
        <dbReference type="Google" id="ProtNLM"/>
    </source>
</evidence>
<reference evidence="3" key="3">
    <citation type="submission" date="2018-08" db="UniProtKB">
        <authorList>
            <consortium name="EnsemblPlants"/>
        </authorList>
    </citation>
    <scope>IDENTIFICATION</scope>
    <source>
        <strain evidence="3">cv. Bd21</strain>
    </source>
</reference>
<evidence type="ECO:0000313" key="4">
    <source>
        <dbReference type="Proteomes" id="UP000008810"/>
    </source>
</evidence>
<accession>A0A0Q3GTN6</accession>
<evidence type="ECO:0000256" key="1">
    <source>
        <dbReference type="SAM" id="SignalP"/>
    </source>
</evidence>
<reference evidence="2 3" key="1">
    <citation type="journal article" date="2010" name="Nature">
        <title>Genome sequencing and analysis of the model grass Brachypodium distachyon.</title>
        <authorList>
            <consortium name="International Brachypodium Initiative"/>
        </authorList>
    </citation>
    <scope>NUCLEOTIDE SEQUENCE [LARGE SCALE GENOMIC DNA]</scope>
    <source>
        <strain evidence="2 3">Bd21</strain>
    </source>
</reference>
<dbReference type="GeneID" id="100829451"/>
<dbReference type="Gramene" id="KQK13709">
    <property type="protein sequence ID" value="KQK13709"/>
    <property type="gene ID" value="BRADI_1g11992v3"/>
</dbReference>
<dbReference type="STRING" id="15368.A0A0Q3GTN6"/>
<dbReference type="InterPro" id="IPR007493">
    <property type="entry name" value="DUF538"/>
</dbReference>
<dbReference type="SUPFAM" id="SSF141562">
    <property type="entry name" value="At5g01610-like"/>
    <property type="match status" value="1"/>
</dbReference>
<dbReference type="Proteomes" id="UP000008810">
    <property type="component" value="Chromosome 1"/>
</dbReference>
<name>A0A0Q3GTN6_BRADI</name>
<dbReference type="PANTHER" id="PTHR31676:SF96">
    <property type="entry name" value="EXPRESSED PROTEIN"/>
    <property type="match status" value="1"/>
</dbReference>
<proteinExistence type="predicted"/>
<evidence type="ECO:0000313" key="2">
    <source>
        <dbReference type="EMBL" id="KQK13709.1"/>
    </source>
</evidence>
<protein>
    <recommendedName>
        <fullName evidence="5">DUF538 family protein</fullName>
    </recommendedName>
</protein>
<keyword evidence="4" id="KW-1185">Reference proteome</keyword>
<feature type="chain" id="PRO_5043129204" description="DUF538 family protein" evidence="1">
    <location>
        <begin position="22"/>
        <end position="170"/>
    </location>
</feature>
<gene>
    <name evidence="3" type="primary">LOC100829451</name>
    <name evidence="2" type="ORF">BRADI_1g11992v3</name>
</gene>
<dbReference type="OrthoDB" id="622488at2759"/>
<feature type="signal peptide" evidence="1">
    <location>
        <begin position="1"/>
        <end position="21"/>
    </location>
</feature>
<dbReference type="FunCoup" id="A0A0Q3GTN6">
    <property type="interactions" value="1430"/>
</dbReference>
<dbReference type="AlphaFoldDB" id="A0A0Q3GTN6"/>
<dbReference type="EnsemblPlants" id="KQK13709">
    <property type="protein sequence ID" value="KQK13709"/>
    <property type="gene ID" value="BRADI_1g11992v3"/>
</dbReference>
<dbReference type="Gene3D" id="2.30.240.10">
    <property type="entry name" value="At5g01610-like"/>
    <property type="match status" value="1"/>
</dbReference>
<dbReference type="PANTHER" id="PTHR31676">
    <property type="entry name" value="T31J12.3 PROTEIN-RELATED"/>
    <property type="match status" value="1"/>
</dbReference>
<dbReference type="InterPro" id="IPR036758">
    <property type="entry name" value="At5g01610-like"/>
</dbReference>
<dbReference type="RefSeq" id="XP_003561072.1">
    <property type="nucleotide sequence ID" value="XM_003561024.3"/>
</dbReference>
<dbReference type="Pfam" id="PF04398">
    <property type="entry name" value="DUF538"/>
    <property type="match status" value="1"/>
</dbReference>
<dbReference type="ExpressionAtlas" id="A0A0Q3GTN6">
    <property type="expression patterns" value="baseline and differential"/>
</dbReference>
<organism evidence="2">
    <name type="scientific">Brachypodium distachyon</name>
    <name type="common">Purple false brome</name>
    <name type="synonym">Trachynia distachya</name>
    <dbReference type="NCBI Taxonomy" id="15368"/>
    <lineage>
        <taxon>Eukaryota</taxon>
        <taxon>Viridiplantae</taxon>
        <taxon>Streptophyta</taxon>
        <taxon>Embryophyta</taxon>
        <taxon>Tracheophyta</taxon>
        <taxon>Spermatophyta</taxon>
        <taxon>Magnoliopsida</taxon>
        <taxon>Liliopsida</taxon>
        <taxon>Poales</taxon>
        <taxon>Poaceae</taxon>
        <taxon>BOP clade</taxon>
        <taxon>Pooideae</taxon>
        <taxon>Stipodae</taxon>
        <taxon>Brachypodieae</taxon>
        <taxon>Brachypodium</taxon>
    </lineage>
</organism>
<sequence length="170" mass="17561">MSPLTLLLVAVAVAAAPLASAAGGASANGAANDLLPKYGLPKGLIPDSVASYSFDETTGDFEIRLAGTCYVWFGDHLVYYEKTIRGCLSSGKITSLSGIQAKKLFLWVSVSGIVAHPKDGTLEFQVGFVSEELSASLFDKVPVCGASAGAQLRGVAGVIRELGLLPVAED</sequence>
<evidence type="ECO:0000313" key="3">
    <source>
        <dbReference type="EnsemblPlants" id="KQK13709"/>
    </source>
</evidence>
<reference evidence="2" key="2">
    <citation type="submission" date="2017-06" db="EMBL/GenBank/DDBJ databases">
        <title>WGS assembly of Brachypodium distachyon.</title>
        <authorList>
            <consortium name="The International Brachypodium Initiative"/>
            <person name="Lucas S."/>
            <person name="Harmon-Smith M."/>
            <person name="Lail K."/>
            <person name="Tice H."/>
            <person name="Grimwood J."/>
            <person name="Bruce D."/>
            <person name="Barry K."/>
            <person name="Shu S."/>
            <person name="Lindquist E."/>
            <person name="Wang M."/>
            <person name="Pitluck S."/>
            <person name="Vogel J.P."/>
            <person name="Garvin D.F."/>
            <person name="Mockler T.C."/>
            <person name="Schmutz J."/>
            <person name="Rokhsar D."/>
            <person name="Bevan M.W."/>
        </authorList>
    </citation>
    <scope>NUCLEOTIDE SEQUENCE</scope>
    <source>
        <strain evidence="2">Bd21</strain>
    </source>
</reference>
<dbReference type="EMBL" id="CM000880">
    <property type="protein sequence ID" value="KQK13709.1"/>
    <property type="molecule type" value="Genomic_DNA"/>
</dbReference>
<dbReference type="KEGG" id="bdi:100829451"/>